<dbReference type="GO" id="GO:0009307">
    <property type="term" value="P:DNA restriction-modification system"/>
    <property type="evidence" value="ECO:0007669"/>
    <property type="project" value="UniProtKB-KW"/>
</dbReference>
<dbReference type="CDD" id="cd02440">
    <property type="entry name" value="AdoMet_MTases"/>
    <property type="match status" value="1"/>
</dbReference>
<evidence type="ECO:0000256" key="1">
    <source>
        <dbReference type="ARBA" id="ARBA00011900"/>
    </source>
</evidence>
<dbReference type="Proteomes" id="UP000019591">
    <property type="component" value="Chromosome"/>
</dbReference>
<dbReference type="PANTHER" id="PTHR33841:SF6">
    <property type="entry name" value="TYPE II METHYLTRANSFERASE M.HINDII"/>
    <property type="match status" value="1"/>
</dbReference>
<dbReference type="InterPro" id="IPR029063">
    <property type="entry name" value="SAM-dependent_MTases_sf"/>
</dbReference>
<dbReference type="InterPro" id="IPR011639">
    <property type="entry name" value="MethylTrfase_TaqI-like_dom"/>
</dbReference>
<feature type="domain" description="Type II methyltransferase M.TaqI-like" evidence="8">
    <location>
        <begin position="162"/>
        <end position="303"/>
    </location>
</feature>
<evidence type="ECO:0000256" key="7">
    <source>
        <dbReference type="ARBA" id="ARBA00047942"/>
    </source>
</evidence>
<dbReference type="InterPro" id="IPR025931">
    <property type="entry name" value="TaqI_C"/>
</dbReference>
<evidence type="ECO:0000256" key="3">
    <source>
        <dbReference type="ARBA" id="ARBA00022679"/>
    </source>
</evidence>
<evidence type="ECO:0000256" key="5">
    <source>
        <dbReference type="ARBA" id="ARBA00022747"/>
    </source>
</evidence>
<dbReference type="EMBL" id="CP007452">
    <property type="protein sequence ID" value="AHM56005.1"/>
    <property type="molecule type" value="Genomic_DNA"/>
</dbReference>
<reference evidence="10 11" key="1">
    <citation type="journal article" date="2014" name="Genome Announc.">
        <title>Complete Genome Sequence of Amino Acid-Utilizing Eubacterium acidaminophilum al-2 (DSM 3953).</title>
        <authorList>
            <person name="Poehlein A."/>
            <person name="Andreesen J.R."/>
            <person name="Daniel R."/>
        </authorList>
    </citation>
    <scope>NUCLEOTIDE SEQUENCE [LARGE SCALE GENOMIC DNA]</scope>
    <source>
        <strain evidence="10 11">DSM 3953</strain>
    </source>
</reference>
<dbReference type="PROSITE" id="PS00092">
    <property type="entry name" value="N6_MTASE"/>
    <property type="match status" value="1"/>
</dbReference>
<dbReference type="Gene3D" id="3.40.50.150">
    <property type="entry name" value="Vaccinia Virus protein VP39"/>
    <property type="match status" value="1"/>
</dbReference>
<protein>
    <recommendedName>
        <fullName evidence="1">site-specific DNA-methyltransferase (adenine-specific)</fullName>
        <ecNumber evidence="1">2.1.1.72</ecNumber>
    </recommendedName>
</protein>
<evidence type="ECO:0000259" key="8">
    <source>
        <dbReference type="Pfam" id="PF07669"/>
    </source>
</evidence>
<dbReference type="AlphaFoldDB" id="W8T566"/>
<dbReference type="GO" id="GO:0032259">
    <property type="term" value="P:methylation"/>
    <property type="evidence" value="ECO:0007669"/>
    <property type="project" value="UniProtKB-KW"/>
</dbReference>
<dbReference type="GO" id="GO:0009007">
    <property type="term" value="F:site-specific DNA-methyltransferase (adenine-specific) activity"/>
    <property type="evidence" value="ECO:0007669"/>
    <property type="project" value="UniProtKB-EC"/>
</dbReference>
<evidence type="ECO:0000313" key="10">
    <source>
        <dbReference type="EMBL" id="AHM56005.1"/>
    </source>
</evidence>
<accession>W8T566</accession>
<evidence type="ECO:0000256" key="4">
    <source>
        <dbReference type="ARBA" id="ARBA00022691"/>
    </source>
</evidence>
<dbReference type="KEGG" id="eac:EAL2_c07040"/>
<keyword evidence="2" id="KW-0489">Methyltransferase</keyword>
<dbReference type="Pfam" id="PF07669">
    <property type="entry name" value="Eco57I"/>
    <property type="match status" value="1"/>
</dbReference>
<evidence type="ECO:0000256" key="2">
    <source>
        <dbReference type="ARBA" id="ARBA00022603"/>
    </source>
</evidence>
<dbReference type="SUPFAM" id="SSF53335">
    <property type="entry name" value="S-adenosyl-L-methionine-dependent methyltransferases"/>
    <property type="match status" value="1"/>
</dbReference>
<evidence type="ECO:0000256" key="6">
    <source>
        <dbReference type="ARBA" id="ARBA00023125"/>
    </source>
</evidence>
<keyword evidence="3" id="KW-0808">Transferase</keyword>
<organism evidence="10 11">
    <name type="scientific">Peptoclostridium acidaminophilum DSM 3953</name>
    <dbReference type="NCBI Taxonomy" id="1286171"/>
    <lineage>
        <taxon>Bacteria</taxon>
        <taxon>Bacillati</taxon>
        <taxon>Bacillota</taxon>
        <taxon>Clostridia</taxon>
        <taxon>Peptostreptococcales</taxon>
        <taxon>Peptoclostridiaceae</taxon>
        <taxon>Peptoclostridium</taxon>
    </lineage>
</organism>
<keyword evidence="11" id="KW-1185">Reference proteome</keyword>
<evidence type="ECO:0000313" key="11">
    <source>
        <dbReference type="Proteomes" id="UP000019591"/>
    </source>
</evidence>
<gene>
    <name evidence="10" type="ORF">EAL2_c07040</name>
</gene>
<dbReference type="eggNOG" id="COG0827">
    <property type="taxonomic scope" value="Bacteria"/>
</dbReference>
<keyword evidence="4" id="KW-0949">S-adenosyl-L-methionine</keyword>
<dbReference type="PANTHER" id="PTHR33841">
    <property type="entry name" value="DNA METHYLTRANSFERASE YEEA-RELATED"/>
    <property type="match status" value="1"/>
</dbReference>
<evidence type="ECO:0000259" key="9">
    <source>
        <dbReference type="Pfam" id="PF12950"/>
    </source>
</evidence>
<keyword evidence="6" id="KW-0238">DNA-binding</keyword>
<comment type="catalytic activity">
    <reaction evidence="7">
        <text>a 2'-deoxyadenosine in DNA + S-adenosyl-L-methionine = an N(6)-methyl-2'-deoxyadenosine in DNA + S-adenosyl-L-homocysteine + H(+)</text>
        <dbReference type="Rhea" id="RHEA:15197"/>
        <dbReference type="Rhea" id="RHEA-COMP:12418"/>
        <dbReference type="Rhea" id="RHEA-COMP:12419"/>
        <dbReference type="ChEBI" id="CHEBI:15378"/>
        <dbReference type="ChEBI" id="CHEBI:57856"/>
        <dbReference type="ChEBI" id="CHEBI:59789"/>
        <dbReference type="ChEBI" id="CHEBI:90615"/>
        <dbReference type="ChEBI" id="CHEBI:90616"/>
        <dbReference type="EC" id="2.1.1.72"/>
    </reaction>
</comment>
<dbReference type="EC" id="2.1.1.72" evidence="1"/>
<dbReference type="InterPro" id="IPR050953">
    <property type="entry name" value="N4_N6_ade-DNA_methylase"/>
</dbReference>
<dbReference type="Pfam" id="PF12950">
    <property type="entry name" value="TaqI_C"/>
    <property type="match status" value="1"/>
</dbReference>
<sequence length="672" mass="76994">MAPRKPCLKGSRVYMDKMRIDFLENLKNMVSAAEKENTEELAGALSEQIGQQSPAEVEAEDKTVILSRIFENSLSGSADESKGVVYTDEILAGFMARRAVIEYTGETSREDMLERIMGIRVLDPSCGCGAFMLAFFRELLRLHRVYDPEFEYKKACRWIFNNNLFAVDIDMRAVRISKLRAKIYTGLHDLDTNVSCADFLWEYAETDFDIIAGNPPYIGEKGNKQLFDSVKKSEFGNRYYEKGMDYFYYFIEKSIDLAGRGGIICFVTTSYWTMADCAAKLRDKISSTCRFRLVIDFNDFKLFSKATGQHNMIFIIEKELAQKSFKHVSVSTSKGKIEGLLSAIDAGDESLFETNVCKSDFIRDENGMFLFMDPKAREITDKINAQSELVLGDISSINQGIVSGADRVSPRNMKLLQNAAADSAEVVSEGDGIFVLRQHEIDKLGLNPGSGIIKPFYKSPNIRRYATDENKAPESDRLYIIYADKHTIIDEYADVRKHLSRFREILKARREAKSGAIPWYSLHWPRNQIMFEGEKIVSPQRAKRPTFGYNNCPWYASADVYYISDFRMDSRYILGILNSNLMHFWLHFRGKRKGCYLELYQKPLSRIPIKVAGEQAMSRICQYVQQLMDLDLREGESELSWRIQKAIDKEVYIIYGMSEADMDFIESKLSCN</sequence>
<dbReference type="InterPro" id="IPR002052">
    <property type="entry name" value="DNA_methylase_N6_adenine_CS"/>
</dbReference>
<name>W8T566_PEPAC</name>
<feature type="domain" description="TaqI-like C-terminal specificity" evidence="9">
    <location>
        <begin position="510"/>
        <end position="609"/>
    </location>
</feature>
<dbReference type="PATRIC" id="fig|1286171.3.peg.650"/>
<keyword evidence="5" id="KW-0680">Restriction system</keyword>
<proteinExistence type="predicted"/>
<dbReference type="PRINTS" id="PR00507">
    <property type="entry name" value="N12N6MTFRASE"/>
</dbReference>
<dbReference type="GO" id="GO:0003677">
    <property type="term" value="F:DNA binding"/>
    <property type="evidence" value="ECO:0007669"/>
    <property type="project" value="UniProtKB-KW"/>
</dbReference>
<dbReference type="STRING" id="1286171.EAL2_c07040"/>
<dbReference type="HOGENOM" id="CLU_025115_1_0_9"/>